<evidence type="ECO:0000256" key="1">
    <source>
        <dbReference type="SAM" id="MobiDB-lite"/>
    </source>
</evidence>
<dbReference type="InterPro" id="IPR050863">
    <property type="entry name" value="CenT-Element_Derived"/>
</dbReference>
<dbReference type="GO" id="GO:0003677">
    <property type="term" value="F:DNA binding"/>
    <property type="evidence" value="ECO:0007669"/>
    <property type="project" value="TreeGrafter"/>
</dbReference>
<dbReference type="GO" id="GO:0005634">
    <property type="term" value="C:nucleus"/>
    <property type="evidence" value="ECO:0007669"/>
    <property type="project" value="TreeGrafter"/>
</dbReference>
<proteinExistence type="predicted"/>
<sequence>MDKTGLFFSWVLRCPYISPSGSRMPPDTGLAFTRTHGIKGNKNRITVALTCNADRSEMKNPLFIGKSKQPRCFLKKDAAFYNYEYANNASAWMTTKIFQHWLKSWNSKLKQENRNILLLLDNFSGHQVPEEGVSNIQVEFFAPNLTSHVQPLDAGIIKCFKSYYRKKAISRTISLFSEEAATGDPKTQAKDLFNVNQLTAMKMAKKAWESVSQQTVSNCWGATKICTQIASGAVVKGCNQTTINQDEVFLSSQLDTLETIGAVLRVNRMSIQSLLNPEGENDLATTVYTEEEIFNMVKAQENEDQVDDDDDEDEPERPIVRPTKKQMVNHISQTLMYLDGEDNPESNALSNLLEKYQQKLVIDVHFNGQQTTLTNFFKPVDQA</sequence>
<feature type="region of interest" description="Disordered" evidence="1">
    <location>
        <begin position="299"/>
        <end position="319"/>
    </location>
</feature>
<dbReference type="EMBL" id="PKSM01000071">
    <property type="protein sequence ID" value="POW18089.1"/>
    <property type="molecule type" value="Genomic_DNA"/>
</dbReference>
<dbReference type="AlphaFoldDB" id="A0A2S4W8K1"/>
<dbReference type="Proteomes" id="UP000238274">
    <property type="component" value="Unassembled WGS sequence"/>
</dbReference>
<dbReference type="VEuPathDB" id="FungiDB:PSHT_06154"/>
<reference evidence="4" key="3">
    <citation type="journal article" date="2018" name="Mol. Plant Microbe Interact.">
        <title>Genome sequence resources for the wheat stripe rust pathogen (Puccinia striiformis f. sp. tritici) and the barley stripe rust pathogen (Puccinia striiformis f. sp. hordei).</title>
        <authorList>
            <person name="Xia C."/>
            <person name="Wang M."/>
            <person name="Yin C."/>
            <person name="Cornejo O.E."/>
            <person name="Hulbert S.H."/>
            <person name="Chen X."/>
        </authorList>
    </citation>
    <scope>NUCLEOTIDE SEQUENCE [LARGE SCALE GENOMIC DNA]</scope>
    <source>
        <strain evidence="4">93TX-2</strain>
    </source>
</reference>
<dbReference type="VEuPathDB" id="FungiDB:PSTT_06809"/>
<dbReference type="OrthoDB" id="2507440at2759"/>
<name>A0A2S4W8K1_9BASI</name>
<protein>
    <recommendedName>
        <fullName evidence="2">DDE-1 domain-containing protein</fullName>
    </recommendedName>
</protein>
<evidence type="ECO:0000259" key="2">
    <source>
        <dbReference type="Pfam" id="PF03184"/>
    </source>
</evidence>
<reference evidence="4" key="2">
    <citation type="journal article" date="2018" name="BMC Genomics">
        <title>Genomic insights into host adaptation between the wheat stripe rust pathogen (Puccinia striiformis f. sp. tritici) and the barley stripe rust pathogen (Puccinia striiformis f. sp. hordei).</title>
        <authorList>
            <person name="Xia C."/>
            <person name="Wang M."/>
            <person name="Yin C."/>
            <person name="Cornejo O.E."/>
            <person name="Hulbert S.H."/>
            <person name="Chen X."/>
        </authorList>
    </citation>
    <scope>NUCLEOTIDE SEQUENCE [LARGE SCALE GENOMIC DNA]</scope>
    <source>
        <strain evidence="4">93TX-2</strain>
    </source>
</reference>
<comment type="caution">
    <text evidence="3">The sequence shown here is derived from an EMBL/GenBank/DDBJ whole genome shotgun (WGS) entry which is preliminary data.</text>
</comment>
<evidence type="ECO:0000313" key="3">
    <source>
        <dbReference type="EMBL" id="POW18089.1"/>
    </source>
</evidence>
<evidence type="ECO:0000313" key="4">
    <source>
        <dbReference type="Proteomes" id="UP000238274"/>
    </source>
</evidence>
<keyword evidence="4" id="KW-1185">Reference proteome</keyword>
<dbReference type="InterPro" id="IPR004875">
    <property type="entry name" value="DDE_SF_endonuclease_dom"/>
</dbReference>
<reference evidence="3 4" key="1">
    <citation type="submission" date="2017-12" db="EMBL/GenBank/DDBJ databases">
        <title>Gene loss provides genomic basis for host adaptation in cereal stripe rust fungi.</title>
        <authorList>
            <person name="Xia C."/>
        </authorList>
    </citation>
    <scope>NUCLEOTIDE SEQUENCE [LARGE SCALE GENOMIC DNA]</scope>
    <source>
        <strain evidence="3 4">93TX-2</strain>
    </source>
</reference>
<accession>A0A2S4W8K1</accession>
<dbReference type="Pfam" id="PF03184">
    <property type="entry name" value="DDE_1"/>
    <property type="match status" value="1"/>
</dbReference>
<feature type="domain" description="DDE-1" evidence="2">
    <location>
        <begin position="42"/>
        <end position="220"/>
    </location>
</feature>
<dbReference type="PANTHER" id="PTHR19303">
    <property type="entry name" value="TRANSPOSON"/>
    <property type="match status" value="1"/>
</dbReference>
<dbReference type="PANTHER" id="PTHR19303:SF73">
    <property type="entry name" value="PROTEIN PDC2"/>
    <property type="match status" value="1"/>
</dbReference>
<feature type="compositionally biased region" description="Acidic residues" evidence="1">
    <location>
        <begin position="302"/>
        <end position="315"/>
    </location>
</feature>
<gene>
    <name evidence="3" type="ORF">PSHT_06154</name>
</gene>
<organism evidence="3 4">
    <name type="scientific">Puccinia striiformis</name>
    <dbReference type="NCBI Taxonomy" id="27350"/>
    <lineage>
        <taxon>Eukaryota</taxon>
        <taxon>Fungi</taxon>
        <taxon>Dikarya</taxon>
        <taxon>Basidiomycota</taxon>
        <taxon>Pucciniomycotina</taxon>
        <taxon>Pucciniomycetes</taxon>
        <taxon>Pucciniales</taxon>
        <taxon>Pucciniaceae</taxon>
        <taxon>Puccinia</taxon>
    </lineage>
</organism>